<keyword evidence="3" id="KW-0539">Nucleus</keyword>
<feature type="compositionally biased region" description="Polar residues" evidence="5">
    <location>
        <begin position="350"/>
        <end position="361"/>
    </location>
</feature>
<protein>
    <submittedName>
        <fullName evidence="6">Downstream neighbor of</fullName>
    </submittedName>
</protein>
<feature type="compositionally biased region" description="Basic and acidic residues" evidence="5">
    <location>
        <begin position="340"/>
        <end position="349"/>
    </location>
</feature>
<dbReference type="OrthoDB" id="534063at2759"/>
<dbReference type="PANTHER" id="PTHR12972:SF0">
    <property type="entry name" value="PROTEIN DOWNSTREAM NEIGHBOR OF SON"/>
    <property type="match status" value="1"/>
</dbReference>
<feature type="region of interest" description="Disordered" evidence="5">
    <location>
        <begin position="339"/>
        <end position="388"/>
    </location>
</feature>
<dbReference type="PANTHER" id="PTHR12972">
    <property type="entry name" value="DOWNSTREAM NEIGHBOR OF SON"/>
    <property type="match status" value="1"/>
</dbReference>
<dbReference type="PRINTS" id="PR02064">
    <property type="entry name" value="DONSON"/>
</dbReference>
<dbReference type="InterPro" id="IPR024861">
    <property type="entry name" value="Donson"/>
</dbReference>
<comment type="caution">
    <text evidence="6">The sequence shown here is derived from an EMBL/GenBank/DDBJ whole genome shotgun (WGS) entry which is preliminary data.</text>
</comment>
<name>A0A3M7QEK3_BRAPC</name>
<evidence type="ECO:0000256" key="3">
    <source>
        <dbReference type="ARBA" id="ARBA00023242"/>
    </source>
</evidence>
<evidence type="ECO:0000313" key="7">
    <source>
        <dbReference type="Proteomes" id="UP000276133"/>
    </source>
</evidence>
<sequence>MSMSSSVEAVNTGNQPPPSPWKKPKVVSLSRSKSLKRKTELFISNTTTIDNDDIAQPQPKITRNIFSRFSIGANLSNASNFPSENNDLFSFFNSNKKSPEKQSENFAKPKTEARLTDLCPQIIKNICSTLSTENTLESDKKNDEKTEPKITYQFEHENLLPIDWTLKTRLRFLSSKTFSCNMAIKSQHESEAILNYSKFNTFYSNLEQHIHNSNETNKNLFKTLFCESISYWTFPYLPWLNLYPRNISMGNLSAEPLNTEIQKSLAKSWNTSLKSLYNSLKSNHCPYFYVLTHSFMVLFKAENIDGSQEMTAILTPSTKGLRQAFKDINFSMPLAPAGMKKSESGDFKNENSNSDLVNCENSNEKINKSFGDENDSNLNSSGKEKCLDEDAQDGIDEEDDENDDDCEEPDEWLEQIGLNSTVNFKASILQRNSKNAQKDSTYNFDNRPRSTLYFSEGGDVQALFNFLLNSKSCMSSSGPLTGIPPTLLSPVSFIGATLQKIKVEQNVIKSLNSSGEPFTQYAIDFIGPIMPYHIHRLCNLFKVTQVTDFSMIGNVYDQSAGLNCAKKTEDEMLDLDSLIDSSELKSLKSSYGIFGEAQAVKSISLVDEKFCCNF</sequence>
<feature type="region of interest" description="Disordered" evidence="5">
    <location>
        <begin position="1"/>
        <end position="32"/>
    </location>
</feature>
<evidence type="ECO:0000313" key="6">
    <source>
        <dbReference type="EMBL" id="RNA09866.1"/>
    </source>
</evidence>
<reference evidence="6 7" key="1">
    <citation type="journal article" date="2018" name="Sci. Rep.">
        <title>Genomic signatures of local adaptation to the degree of environmental predictability in rotifers.</title>
        <authorList>
            <person name="Franch-Gras L."/>
            <person name="Hahn C."/>
            <person name="Garcia-Roger E.M."/>
            <person name="Carmona M.J."/>
            <person name="Serra M."/>
            <person name="Gomez A."/>
        </authorList>
    </citation>
    <scope>NUCLEOTIDE SEQUENCE [LARGE SCALE GENOMIC DNA]</scope>
    <source>
        <strain evidence="6">HYR1</strain>
    </source>
</reference>
<evidence type="ECO:0000256" key="5">
    <source>
        <dbReference type="SAM" id="MobiDB-lite"/>
    </source>
</evidence>
<keyword evidence="2" id="KW-0217">Developmental protein</keyword>
<comment type="similarity">
    <text evidence="4">Belongs to the DONSON family.</text>
</comment>
<feature type="compositionally biased region" description="Polar residues" evidence="5">
    <location>
        <begin position="1"/>
        <end position="14"/>
    </location>
</feature>
<dbReference type="STRING" id="10195.A0A3M7QEK3"/>
<gene>
    <name evidence="6" type="ORF">BpHYR1_040268</name>
</gene>
<feature type="compositionally biased region" description="Basic and acidic residues" evidence="5">
    <location>
        <begin position="362"/>
        <end position="371"/>
    </location>
</feature>
<evidence type="ECO:0000256" key="4">
    <source>
        <dbReference type="ARBA" id="ARBA00025806"/>
    </source>
</evidence>
<comment type="subcellular location">
    <subcellularLocation>
        <location evidence="1">Nucleus</location>
    </subcellularLocation>
</comment>
<evidence type="ECO:0000256" key="2">
    <source>
        <dbReference type="ARBA" id="ARBA00022473"/>
    </source>
</evidence>
<dbReference type="EMBL" id="REGN01006358">
    <property type="protein sequence ID" value="RNA09866.1"/>
    <property type="molecule type" value="Genomic_DNA"/>
</dbReference>
<dbReference type="GO" id="GO:0005634">
    <property type="term" value="C:nucleus"/>
    <property type="evidence" value="ECO:0007669"/>
    <property type="project" value="UniProtKB-SubCell"/>
</dbReference>
<evidence type="ECO:0000256" key="1">
    <source>
        <dbReference type="ARBA" id="ARBA00004123"/>
    </source>
</evidence>
<proteinExistence type="inferred from homology"/>
<dbReference type="Proteomes" id="UP000276133">
    <property type="component" value="Unassembled WGS sequence"/>
</dbReference>
<organism evidence="6 7">
    <name type="scientific">Brachionus plicatilis</name>
    <name type="common">Marine rotifer</name>
    <name type="synonym">Brachionus muelleri</name>
    <dbReference type="NCBI Taxonomy" id="10195"/>
    <lineage>
        <taxon>Eukaryota</taxon>
        <taxon>Metazoa</taxon>
        <taxon>Spiralia</taxon>
        <taxon>Gnathifera</taxon>
        <taxon>Rotifera</taxon>
        <taxon>Eurotatoria</taxon>
        <taxon>Monogononta</taxon>
        <taxon>Pseudotrocha</taxon>
        <taxon>Ploima</taxon>
        <taxon>Brachionidae</taxon>
        <taxon>Brachionus</taxon>
    </lineage>
</organism>
<dbReference type="AlphaFoldDB" id="A0A3M7QEK3"/>
<accession>A0A3M7QEK3</accession>
<keyword evidence="7" id="KW-1185">Reference proteome</keyword>
<dbReference type="GO" id="GO:0033260">
    <property type="term" value="P:nuclear DNA replication"/>
    <property type="evidence" value="ECO:0007669"/>
    <property type="project" value="TreeGrafter"/>
</dbReference>